<reference evidence="1" key="1">
    <citation type="submission" date="2022-10" db="EMBL/GenBank/DDBJ databases">
        <title>The complete genomes of actinobacterial strains from the NBC collection.</title>
        <authorList>
            <person name="Joergensen T.S."/>
            <person name="Alvarez Arevalo M."/>
            <person name="Sterndorff E.B."/>
            <person name="Faurdal D."/>
            <person name="Vuksanovic O."/>
            <person name="Mourched A.-S."/>
            <person name="Charusanti P."/>
            <person name="Shaw S."/>
            <person name="Blin K."/>
            <person name="Weber T."/>
        </authorList>
    </citation>
    <scope>NUCLEOTIDE SEQUENCE</scope>
    <source>
        <strain evidence="1">NBC_00189</strain>
    </source>
</reference>
<accession>A0ABZ1JDG9</accession>
<proteinExistence type="predicted"/>
<dbReference type="Proteomes" id="UP001432166">
    <property type="component" value="Chromosome"/>
</dbReference>
<keyword evidence="2" id="KW-1185">Reference proteome</keyword>
<evidence type="ECO:0000313" key="1">
    <source>
        <dbReference type="EMBL" id="WTP49652.1"/>
    </source>
</evidence>
<organism evidence="1 2">
    <name type="scientific">Streptomyces tauricus</name>
    <dbReference type="NCBI Taxonomy" id="68274"/>
    <lineage>
        <taxon>Bacteria</taxon>
        <taxon>Bacillati</taxon>
        <taxon>Actinomycetota</taxon>
        <taxon>Actinomycetes</taxon>
        <taxon>Kitasatosporales</taxon>
        <taxon>Streptomycetaceae</taxon>
        <taxon>Streptomyces</taxon>
        <taxon>Streptomyces aurantiacus group</taxon>
    </lineage>
</organism>
<sequence>MNGYEAGCLVHYSDSAEPDVGIVLHVISEPGENFPIFVVWGSDLESDQYAPNQLTRVV</sequence>
<name>A0ABZ1JDG9_9ACTN</name>
<evidence type="ECO:0000313" key="2">
    <source>
        <dbReference type="Proteomes" id="UP001432166"/>
    </source>
</evidence>
<gene>
    <name evidence="1" type="ORF">OG288_15885</name>
</gene>
<dbReference type="EMBL" id="CP108133">
    <property type="protein sequence ID" value="WTP49652.1"/>
    <property type="molecule type" value="Genomic_DNA"/>
</dbReference>
<protein>
    <submittedName>
        <fullName evidence="1">Uncharacterized protein</fullName>
    </submittedName>
</protein>
<dbReference type="RefSeq" id="WP_328937688.1">
    <property type="nucleotide sequence ID" value="NZ_CP108133.1"/>
</dbReference>